<evidence type="ECO:0000313" key="2">
    <source>
        <dbReference type="Proteomes" id="UP000305674"/>
    </source>
</evidence>
<dbReference type="InterPro" id="IPR027417">
    <property type="entry name" value="P-loop_NTPase"/>
</dbReference>
<dbReference type="NCBIfam" id="NF033429">
    <property type="entry name" value="ImuA_translesion"/>
    <property type="match status" value="1"/>
</dbReference>
<dbReference type="OrthoDB" id="9811176at2"/>
<dbReference type="Gene3D" id="3.40.50.300">
    <property type="entry name" value="P-loop containing nucleotide triphosphate hydrolases"/>
    <property type="match status" value="1"/>
</dbReference>
<evidence type="ECO:0000313" key="1">
    <source>
        <dbReference type="EMBL" id="TKB50243.1"/>
    </source>
</evidence>
<dbReference type="PIRSF" id="PIRSF037290">
    <property type="entry name" value="UCP037290"/>
    <property type="match status" value="1"/>
</dbReference>
<sequence>MRTVFCLVRKMLKPVDSLLKRDDLWLASQWQQEPCGIATGFPGLDRHLARQGWPNCGVVEVLVADPGSGEVLLLQSLMTPAQDQWLLLICPPFVPYAPAWSRKLDLSRLLCLTELDRKEQLWAAEQALASGSCQRVLLWLDALSVSESRRLQLAAERGDSVALVFLPLALEQQSHPVGLRLRLTPEPAGHRLQILKQRGGWPQSPQRLPLAPQGWGALPARDAATLVQGPW</sequence>
<comment type="caution">
    <text evidence="1">The sequence shown here is derived from an EMBL/GenBank/DDBJ whole genome shotgun (WGS) entry which is preliminary data.</text>
</comment>
<name>A0A4V5NVM7_9GAMM</name>
<dbReference type="InterPro" id="IPR047610">
    <property type="entry name" value="ImuA_translesion"/>
</dbReference>
<protein>
    <submittedName>
        <fullName evidence="1">Translesion DNA synthesis-associated protein ImuA</fullName>
    </submittedName>
</protein>
<accession>A0A4V5NVM7</accession>
<gene>
    <name evidence="1" type="primary">imuA</name>
    <name evidence="1" type="ORF">FCL40_03520</name>
</gene>
<organism evidence="1 2">
    <name type="scientific">Ferrimonas sediminicola</name>
    <dbReference type="NCBI Taxonomy" id="2569538"/>
    <lineage>
        <taxon>Bacteria</taxon>
        <taxon>Pseudomonadati</taxon>
        <taxon>Pseudomonadota</taxon>
        <taxon>Gammaproteobacteria</taxon>
        <taxon>Alteromonadales</taxon>
        <taxon>Ferrimonadaceae</taxon>
        <taxon>Ferrimonas</taxon>
    </lineage>
</organism>
<dbReference type="Proteomes" id="UP000305674">
    <property type="component" value="Unassembled WGS sequence"/>
</dbReference>
<keyword evidence="2" id="KW-1185">Reference proteome</keyword>
<reference evidence="1 2" key="1">
    <citation type="submission" date="2019-04" db="EMBL/GenBank/DDBJ databases">
        <authorList>
            <person name="Hwang J.C."/>
        </authorList>
    </citation>
    <scope>NUCLEOTIDE SEQUENCE [LARGE SCALE GENOMIC DNA]</scope>
    <source>
        <strain evidence="1 2">IMCC35001</strain>
    </source>
</reference>
<dbReference type="SUPFAM" id="SSF52540">
    <property type="entry name" value="P-loop containing nucleoside triphosphate hydrolases"/>
    <property type="match status" value="1"/>
</dbReference>
<proteinExistence type="predicted"/>
<dbReference type="EMBL" id="SWCI01000002">
    <property type="protein sequence ID" value="TKB50243.1"/>
    <property type="molecule type" value="Genomic_DNA"/>
</dbReference>
<dbReference type="InterPro" id="IPR017166">
    <property type="entry name" value="UCP037290"/>
</dbReference>
<dbReference type="AlphaFoldDB" id="A0A4V5NVM7"/>